<evidence type="ECO:0000256" key="4">
    <source>
        <dbReference type="ARBA" id="ARBA00023136"/>
    </source>
</evidence>
<dbReference type="SUPFAM" id="SSF48726">
    <property type="entry name" value="Immunoglobulin"/>
    <property type="match status" value="1"/>
</dbReference>
<feature type="compositionally biased region" description="Polar residues" evidence="9">
    <location>
        <begin position="21"/>
        <end position="30"/>
    </location>
</feature>
<dbReference type="PANTHER" id="PTHR19339">
    <property type="entry name" value="T CELL RECEPTOR ALPHA VARIABLE 39"/>
    <property type="match status" value="1"/>
</dbReference>
<dbReference type="InterPro" id="IPR036179">
    <property type="entry name" value="Ig-like_dom_sf"/>
</dbReference>
<feature type="region of interest" description="Disordered" evidence="9">
    <location>
        <begin position="1"/>
        <end position="30"/>
    </location>
</feature>
<feature type="domain" description="Ig-like" evidence="10">
    <location>
        <begin position="20"/>
        <end position="117"/>
    </location>
</feature>
<evidence type="ECO:0000256" key="2">
    <source>
        <dbReference type="ARBA" id="ARBA00022475"/>
    </source>
</evidence>
<keyword evidence="8" id="KW-1064">Adaptive immunity</keyword>
<dbReference type="GO" id="GO:0042101">
    <property type="term" value="C:T cell receptor complex"/>
    <property type="evidence" value="ECO:0007669"/>
    <property type="project" value="UniProtKB-KW"/>
</dbReference>
<dbReference type="Gene3D" id="2.60.40.10">
    <property type="entry name" value="Immunoglobulins"/>
    <property type="match status" value="1"/>
</dbReference>
<evidence type="ECO:0000256" key="1">
    <source>
        <dbReference type="ARBA" id="ARBA00004236"/>
    </source>
</evidence>
<keyword evidence="12" id="KW-1185">Reference proteome</keyword>
<organism evidence="11 12">
    <name type="scientific">Lynx pardinus</name>
    <name type="common">Iberian lynx</name>
    <name type="synonym">Felis pardina</name>
    <dbReference type="NCBI Taxonomy" id="191816"/>
    <lineage>
        <taxon>Eukaryota</taxon>
        <taxon>Metazoa</taxon>
        <taxon>Chordata</taxon>
        <taxon>Craniata</taxon>
        <taxon>Vertebrata</taxon>
        <taxon>Euteleostomi</taxon>
        <taxon>Mammalia</taxon>
        <taxon>Eutheria</taxon>
        <taxon>Laurasiatheria</taxon>
        <taxon>Carnivora</taxon>
        <taxon>Feliformia</taxon>
        <taxon>Felidae</taxon>
        <taxon>Felinae</taxon>
        <taxon>Lynx</taxon>
    </lineage>
</organism>
<dbReference type="Pfam" id="PF07686">
    <property type="entry name" value="V-set"/>
    <property type="match status" value="1"/>
</dbReference>
<reference evidence="11 12" key="1">
    <citation type="submission" date="2019-01" db="EMBL/GenBank/DDBJ databases">
        <authorList>
            <person name="Alioto T."/>
            <person name="Alioto T."/>
        </authorList>
    </citation>
    <scope>NUCLEOTIDE SEQUENCE [LARGE SCALE GENOMIC DNA]</scope>
</reference>
<evidence type="ECO:0000259" key="10">
    <source>
        <dbReference type="PROSITE" id="PS50835"/>
    </source>
</evidence>
<name>A0A485MZ76_LYNPA</name>
<sequence length="117" mass="13027">MTTPDRTVFSDEPKDGDSPPRVSSQELEQSPRSLIIQEGEDFTINCSSSKTFYTLGWYRQKNGEGLSSLMMLQKSGEEKSHEKITAKLDEKKQQTSLHITASQPSHSGIYLCAGDTL</sequence>
<evidence type="ECO:0000256" key="5">
    <source>
        <dbReference type="ARBA" id="ARBA00023157"/>
    </source>
</evidence>
<keyword evidence="6" id="KW-0325">Glycoprotein</keyword>
<dbReference type="InterPro" id="IPR013106">
    <property type="entry name" value="Ig_V-set"/>
</dbReference>
<keyword evidence="8" id="KW-1279">T cell receptor</keyword>
<keyword evidence="5" id="KW-1015">Disulfide bond</keyword>
<dbReference type="InterPro" id="IPR007110">
    <property type="entry name" value="Ig-like_dom"/>
</dbReference>
<evidence type="ECO:0000313" key="12">
    <source>
        <dbReference type="Proteomes" id="UP000386466"/>
    </source>
</evidence>
<keyword evidence="4" id="KW-0472">Membrane</keyword>
<keyword evidence="8" id="KW-0391">Immunity</keyword>
<gene>
    <name evidence="11" type="ORF">LYPA_23C000256</name>
</gene>
<dbReference type="InterPro" id="IPR013783">
    <property type="entry name" value="Ig-like_fold"/>
</dbReference>
<proteinExistence type="predicted"/>
<keyword evidence="3" id="KW-0732">Signal</keyword>
<dbReference type="AlphaFoldDB" id="A0A485MZ76"/>
<evidence type="ECO:0000256" key="7">
    <source>
        <dbReference type="ARBA" id="ARBA00038651"/>
    </source>
</evidence>
<evidence type="ECO:0000256" key="3">
    <source>
        <dbReference type="ARBA" id="ARBA00022729"/>
    </source>
</evidence>
<evidence type="ECO:0000313" key="11">
    <source>
        <dbReference type="EMBL" id="VFV25076.1"/>
    </source>
</evidence>
<dbReference type="Proteomes" id="UP000386466">
    <property type="component" value="Unassembled WGS sequence"/>
</dbReference>
<evidence type="ECO:0000256" key="6">
    <source>
        <dbReference type="ARBA" id="ARBA00023180"/>
    </source>
</evidence>
<accession>A0A485MZ76</accession>
<evidence type="ECO:0000256" key="9">
    <source>
        <dbReference type="SAM" id="MobiDB-lite"/>
    </source>
</evidence>
<feature type="compositionally biased region" description="Basic and acidic residues" evidence="9">
    <location>
        <begin position="8"/>
        <end position="18"/>
    </location>
</feature>
<evidence type="ECO:0000256" key="8">
    <source>
        <dbReference type="ARBA" id="ARBA00043266"/>
    </source>
</evidence>
<comment type="subcellular location">
    <subcellularLocation>
        <location evidence="1">Cell membrane</location>
    </subcellularLocation>
</comment>
<dbReference type="PROSITE" id="PS50835">
    <property type="entry name" value="IG_LIKE"/>
    <property type="match status" value="1"/>
</dbReference>
<keyword evidence="2" id="KW-1003">Cell membrane</keyword>
<dbReference type="InterPro" id="IPR051896">
    <property type="entry name" value="TCR_alpha_variable"/>
</dbReference>
<comment type="subunit">
    <text evidence="7">Alpha-beta TR is a heterodimer composed of an alpha and beta chain; disulfide-linked. The alpha-beta TR is associated with the transmembrane signaling CD3 coreceptor proteins to form the TR-CD3 (TcR or TCR). The assembly of alpha-beta TR heterodimers with CD3 occurs in the endoplasmic reticulum where a single alpha-beta TR heterodimer associates with one CD3D-CD3E heterodimer, one CD3G-CD3E heterodimer and one CD247 homodimer forming a stable octameric structure. CD3D-CD3E and CD3G-CD3E heterodimers preferentially associate with TR alpha and TR beta chains, respectively. The association of the CD247 homodimer is the last step of TcR assembly in the endoplasmic reticulum and is required for transport to the cell surface.</text>
</comment>
<dbReference type="EMBL" id="CAAGRJ010007186">
    <property type="protein sequence ID" value="VFV25076.1"/>
    <property type="molecule type" value="Genomic_DNA"/>
</dbReference>
<protein>
    <recommendedName>
        <fullName evidence="10">Ig-like domain-containing protein</fullName>
    </recommendedName>
</protein>
<dbReference type="PANTHER" id="PTHR19339:SF12">
    <property type="entry name" value="IG-LIKE DOMAIN-CONTAINING PROTEIN"/>
    <property type="match status" value="1"/>
</dbReference>